<reference evidence="4" key="1">
    <citation type="submission" date="2016-10" db="EMBL/GenBank/DDBJ databases">
        <authorList>
            <person name="Varghese N."/>
            <person name="Submissions S."/>
        </authorList>
    </citation>
    <scope>NUCLEOTIDE SEQUENCE [LARGE SCALE GENOMIC DNA]</scope>
    <source>
        <strain evidence="4">DSM 23920</strain>
    </source>
</reference>
<evidence type="ECO:0000313" key="4">
    <source>
        <dbReference type="Proteomes" id="UP000199656"/>
    </source>
</evidence>
<dbReference type="Proteomes" id="UP000199656">
    <property type="component" value="Unassembled WGS sequence"/>
</dbReference>
<protein>
    <submittedName>
        <fullName evidence="3">Uncharacterized conserved protein YciI, contains a putative active-site phosphohistidine</fullName>
    </submittedName>
</protein>
<dbReference type="InterPro" id="IPR011008">
    <property type="entry name" value="Dimeric_a/b-barrel"/>
</dbReference>
<dbReference type="Pfam" id="PF03795">
    <property type="entry name" value="YCII"/>
    <property type="match status" value="1"/>
</dbReference>
<dbReference type="InterPro" id="IPR005545">
    <property type="entry name" value="YCII"/>
</dbReference>
<comment type="similarity">
    <text evidence="1">Belongs to the YciI family.</text>
</comment>
<dbReference type="Gene3D" id="3.30.70.1060">
    <property type="entry name" value="Dimeric alpha+beta barrel"/>
    <property type="match status" value="1"/>
</dbReference>
<dbReference type="STRING" id="408074.SAMN05660909_02340"/>
<dbReference type="EMBL" id="FNRL01000009">
    <property type="protein sequence ID" value="SEA53344.1"/>
    <property type="molecule type" value="Genomic_DNA"/>
</dbReference>
<evidence type="ECO:0000259" key="2">
    <source>
        <dbReference type="Pfam" id="PF03795"/>
    </source>
</evidence>
<dbReference type="AlphaFoldDB" id="A0A1H4BZ42"/>
<evidence type="ECO:0000256" key="1">
    <source>
        <dbReference type="ARBA" id="ARBA00007689"/>
    </source>
</evidence>
<feature type="domain" description="YCII-related" evidence="2">
    <location>
        <begin position="48"/>
        <end position="132"/>
    </location>
</feature>
<name>A0A1H4BZ42_9BACT</name>
<evidence type="ECO:0000313" key="3">
    <source>
        <dbReference type="EMBL" id="SEA53344.1"/>
    </source>
</evidence>
<sequence length="145" mass="16076">MASRIIPAILLLGFVLIVVFLFHPTPIKSITPNLAGTKTVTQDLKQYWMVLLKKGPKYQESMNNDSLQQAHVHNIQQLVNTGKLVVAGPFTDDGDLRGIFIMDCQDSAEVNKLVNKDPAVAAGKLIFEIKPWLTNQIIRGKQPAN</sequence>
<keyword evidence="4" id="KW-1185">Reference proteome</keyword>
<proteinExistence type="inferred from homology"/>
<dbReference type="OrthoDB" id="8481699at2"/>
<organism evidence="3 4">
    <name type="scientific">Chitinophaga terrae</name>
    <name type="common">ex Kim and Jung 2007</name>
    <dbReference type="NCBI Taxonomy" id="408074"/>
    <lineage>
        <taxon>Bacteria</taxon>
        <taxon>Pseudomonadati</taxon>
        <taxon>Bacteroidota</taxon>
        <taxon>Chitinophagia</taxon>
        <taxon>Chitinophagales</taxon>
        <taxon>Chitinophagaceae</taxon>
        <taxon>Chitinophaga</taxon>
    </lineage>
</organism>
<dbReference type="SUPFAM" id="SSF54909">
    <property type="entry name" value="Dimeric alpha+beta barrel"/>
    <property type="match status" value="1"/>
</dbReference>
<gene>
    <name evidence="3" type="ORF">SAMN05660909_02340</name>
</gene>
<accession>A0A1H4BZ42</accession>